<evidence type="ECO:0000313" key="2">
    <source>
        <dbReference type="EMBL" id="KAK0408360.1"/>
    </source>
</evidence>
<evidence type="ECO:0000256" key="1">
    <source>
        <dbReference type="SAM" id="MobiDB-lite"/>
    </source>
</evidence>
<evidence type="ECO:0000313" key="3">
    <source>
        <dbReference type="Proteomes" id="UP001175271"/>
    </source>
</evidence>
<organism evidence="2 3">
    <name type="scientific">Steinernema hermaphroditum</name>
    <dbReference type="NCBI Taxonomy" id="289476"/>
    <lineage>
        <taxon>Eukaryota</taxon>
        <taxon>Metazoa</taxon>
        <taxon>Ecdysozoa</taxon>
        <taxon>Nematoda</taxon>
        <taxon>Chromadorea</taxon>
        <taxon>Rhabditida</taxon>
        <taxon>Tylenchina</taxon>
        <taxon>Panagrolaimomorpha</taxon>
        <taxon>Strongyloidoidea</taxon>
        <taxon>Steinernematidae</taxon>
        <taxon>Steinernema</taxon>
    </lineage>
</organism>
<feature type="compositionally biased region" description="Basic residues" evidence="1">
    <location>
        <begin position="1"/>
        <end position="13"/>
    </location>
</feature>
<accession>A0AA39HN29</accession>
<protein>
    <submittedName>
        <fullName evidence="2">Uncharacterized protein</fullName>
    </submittedName>
</protein>
<feature type="region of interest" description="Disordered" evidence="1">
    <location>
        <begin position="1"/>
        <end position="90"/>
    </location>
</feature>
<dbReference type="Proteomes" id="UP001175271">
    <property type="component" value="Unassembled WGS sequence"/>
</dbReference>
<sequence length="294" mass="34276">MLNTKRLRRRRRPPTPDDARRRPTRSPTPDALADARRARRRPTRSPTPDALADARRARRRPTRSPTPDALADARRARRRPTRSPTPDVSPMETLIDHCLITIARDLQVPLTVIPPRLRTRYTAFKSSLAMFQCLFGYSVDVKKVKFSLFPDARIDFEETLFNNPHLELLIAYIHEGVHFDKRRVFKKFPLEDKKRYYKEMMTYDDLLRINWTILTGGSFEMDSDDLYDALQVCLNEDSRTTLWDVLRSIQNPTADAIRHLRDQVIIAGLPDQPVRVAEYIAECFEEFIDSLPTE</sequence>
<dbReference type="AlphaFoldDB" id="A0AA39HN29"/>
<comment type="caution">
    <text evidence="2">The sequence shown here is derived from an EMBL/GenBank/DDBJ whole genome shotgun (WGS) entry which is preliminary data.</text>
</comment>
<dbReference type="EMBL" id="JAUCMV010000003">
    <property type="protein sequence ID" value="KAK0408360.1"/>
    <property type="molecule type" value="Genomic_DNA"/>
</dbReference>
<gene>
    <name evidence="2" type="ORF">QR680_003907</name>
</gene>
<proteinExistence type="predicted"/>
<reference evidence="2" key="1">
    <citation type="submission" date="2023-06" db="EMBL/GenBank/DDBJ databases">
        <title>Genomic analysis of the entomopathogenic nematode Steinernema hermaphroditum.</title>
        <authorList>
            <person name="Schwarz E.M."/>
            <person name="Heppert J.K."/>
            <person name="Baniya A."/>
            <person name="Schwartz H.T."/>
            <person name="Tan C.-H."/>
            <person name="Antoshechkin I."/>
            <person name="Sternberg P.W."/>
            <person name="Goodrich-Blair H."/>
            <person name="Dillman A.R."/>
        </authorList>
    </citation>
    <scope>NUCLEOTIDE SEQUENCE</scope>
    <source>
        <strain evidence="2">PS9179</strain>
        <tissue evidence="2">Whole animal</tissue>
    </source>
</reference>
<keyword evidence="3" id="KW-1185">Reference proteome</keyword>
<name>A0AA39HN29_9BILA</name>